<dbReference type="RefSeq" id="WP_319845546.1">
    <property type="nucleotide sequence ID" value="NZ_JAXAFJ010000012.1"/>
</dbReference>
<name>A0ABU4RRD6_9HYPH</name>
<comment type="caution">
    <text evidence="1">The sequence shown here is derived from an EMBL/GenBank/DDBJ whole genome shotgun (WGS) entry which is preliminary data.</text>
</comment>
<proteinExistence type="predicted"/>
<dbReference type="Proteomes" id="UP001274321">
    <property type="component" value="Unassembled WGS sequence"/>
</dbReference>
<accession>A0ABU4RRD6</accession>
<organism evidence="1 2">
    <name type="scientific">Terrihabitans rhizophilus</name>
    <dbReference type="NCBI Taxonomy" id="3092662"/>
    <lineage>
        <taxon>Bacteria</taxon>
        <taxon>Pseudomonadati</taxon>
        <taxon>Pseudomonadota</taxon>
        <taxon>Alphaproteobacteria</taxon>
        <taxon>Hyphomicrobiales</taxon>
        <taxon>Terrihabitans</taxon>
    </lineage>
</organism>
<evidence type="ECO:0000313" key="2">
    <source>
        <dbReference type="Proteomes" id="UP001274321"/>
    </source>
</evidence>
<protein>
    <submittedName>
        <fullName evidence="1">Uncharacterized protein</fullName>
    </submittedName>
</protein>
<keyword evidence="2" id="KW-1185">Reference proteome</keyword>
<reference evidence="1 2" key="1">
    <citation type="submission" date="2023-11" db="EMBL/GenBank/DDBJ databases">
        <authorList>
            <person name="Bao R."/>
        </authorList>
    </citation>
    <scope>NUCLEOTIDE SEQUENCE [LARGE SCALE GENOMIC DNA]</scope>
    <source>
        <strain evidence="1 2">PJ23</strain>
    </source>
</reference>
<gene>
    <name evidence="1" type="ORF">SCD90_15185</name>
</gene>
<dbReference type="EMBL" id="JAXAFJ010000012">
    <property type="protein sequence ID" value="MDX6807413.1"/>
    <property type="molecule type" value="Genomic_DNA"/>
</dbReference>
<evidence type="ECO:0000313" key="1">
    <source>
        <dbReference type="EMBL" id="MDX6807413.1"/>
    </source>
</evidence>
<sequence>MMNDIESGRAIEVRRTGKDRVVYSILNTRIHERYFVLVSGGHVVTALPRNKPLMKRWRRASAHLEPNSSA</sequence>